<evidence type="ECO:0000313" key="2">
    <source>
        <dbReference type="Proteomes" id="UP000076532"/>
    </source>
</evidence>
<name>A0A167WFT1_9AGAM</name>
<proteinExistence type="predicted"/>
<protein>
    <submittedName>
        <fullName evidence="1">Uncharacterized protein</fullName>
    </submittedName>
</protein>
<organism evidence="1 2">
    <name type="scientific">Athelia psychrophila</name>
    <dbReference type="NCBI Taxonomy" id="1759441"/>
    <lineage>
        <taxon>Eukaryota</taxon>
        <taxon>Fungi</taxon>
        <taxon>Dikarya</taxon>
        <taxon>Basidiomycota</taxon>
        <taxon>Agaricomycotina</taxon>
        <taxon>Agaricomycetes</taxon>
        <taxon>Agaricomycetidae</taxon>
        <taxon>Atheliales</taxon>
        <taxon>Atheliaceae</taxon>
        <taxon>Athelia</taxon>
    </lineage>
</organism>
<dbReference type="EMBL" id="KV417806">
    <property type="protein sequence ID" value="KZP06047.1"/>
    <property type="molecule type" value="Genomic_DNA"/>
</dbReference>
<accession>A0A167WFT1</accession>
<feature type="non-terminal residue" evidence="1">
    <location>
        <position position="1"/>
    </location>
</feature>
<dbReference type="Proteomes" id="UP000076532">
    <property type="component" value="Unassembled WGS sequence"/>
</dbReference>
<keyword evidence="2" id="KW-1185">Reference proteome</keyword>
<dbReference type="PANTHER" id="PTHR45786:SF74">
    <property type="entry name" value="ATP-DEPENDENT DNA HELICASE"/>
    <property type="match status" value="1"/>
</dbReference>
<dbReference type="AlphaFoldDB" id="A0A167WFT1"/>
<sequence length="64" mass="6996">YNSALAFTSLGVQVDQAVINASGLHSFRIHGELCHKTGSLLPREGEQPMYAQLYVHDPVEATNI</sequence>
<reference evidence="1 2" key="1">
    <citation type="journal article" date="2016" name="Mol. Biol. Evol.">
        <title>Comparative Genomics of Early-Diverging Mushroom-Forming Fungi Provides Insights into the Origins of Lignocellulose Decay Capabilities.</title>
        <authorList>
            <person name="Nagy L.G."/>
            <person name="Riley R."/>
            <person name="Tritt A."/>
            <person name="Adam C."/>
            <person name="Daum C."/>
            <person name="Floudas D."/>
            <person name="Sun H."/>
            <person name="Yadav J.S."/>
            <person name="Pangilinan J."/>
            <person name="Larsson K.H."/>
            <person name="Matsuura K."/>
            <person name="Barry K."/>
            <person name="Labutti K."/>
            <person name="Kuo R."/>
            <person name="Ohm R.A."/>
            <person name="Bhattacharya S.S."/>
            <person name="Shirouzu T."/>
            <person name="Yoshinaga Y."/>
            <person name="Martin F.M."/>
            <person name="Grigoriev I.V."/>
            <person name="Hibbett D.S."/>
        </authorList>
    </citation>
    <scope>NUCLEOTIDE SEQUENCE [LARGE SCALE GENOMIC DNA]</scope>
    <source>
        <strain evidence="1 2">CBS 109695</strain>
    </source>
</reference>
<dbReference type="OrthoDB" id="2669322at2759"/>
<gene>
    <name evidence="1" type="ORF">FIBSPDRAFT_764983</name>
</gene>
<dbReference type="STRING" id="436010.A0A167WFT1"/>
<dbReference type="PANTHER" id="PTHR45786">
    <property type="entry name" value="DNA BINDING PROTEIN-LIKE"/>
    <property type="match status" value="1"/>
</dbReference>
<evidence type="ECO:0000313" key="1">
    <source>
        <dbReference type="EMBL" id="KZP06047.1"/>
    </source>
</evidence>